<dbReference type="InterPro" id="IPR038228">
    <property type="entry name" value="Syd_sf"/>
</dbReference>
<dbReference type="Proteomes" id="UP000008793">
    <property type="component" value="Chromosome"/>
</dbReference>
<keyword evidence="1 4" id="KW-1003">Cell membrane</keyword>
<reference evidence="5 6" key="1">
    <citation type="journal article" date="2010" name="BMC Genomics">
        <title>Genome comparison of the epiphytic bacteria Erwinia billingiae and E. tasmaniensis with the pear pathogen E. pyrifoliae.</title>
        <authorList>
            <person name="Kube M."/>
            <person name="Migdoll A.M."/>
            <person name="Gehring I."/>
            <person name="Heitmann K."/>
            <person name="Mayer Y."/>
            <person name="Kuhl H."/>
            <person name="Knaust F."/>
            <person name="Geider K."/>
            <person name="Reinhardt R."/>
        </authorList>
    </citation>
    <scope>NUCLEOTIDE SEQUENCE [LARGE SCALE GENOMIC DNA]</scope>
    <source>
        <strain evidence="5 6">Eb661</strain>
    </source>
</reference>
<dbReference type="Pfam" id="PF07348">
    <property type="entry name" value="Syd"/>
    <property type="match status" value="1"/>
</dbReference>
<organism evidence="6">
    <name type="scientific">Erwinia billingiae (strain Eb661)</name>
    <dbReference type="NCBI Taxonomy" id="634500"/>
    <lineage>
        <taxon>Bacteria</taxon>
        <taxon>Pseudomonadati</taxon>
        <taxon>Pseudomonadota</taxon>
        <taxon>Gammaproteobacteria</taxon>
        <taxon>Enterobacterales</taxon>
        <taxon>Erwiniaceae</taxon>
        <taxon>Erwinia</taxon>
    </lineage>
</organism>
<dbReference type="GO" id="GO:0009898">
    <property type="term" value="C:cytoplasmic side of plasma membrane"/>
    <property type="evidence" value="ECO:0007669"/>
    <property type="project" value="InterPro"/>
</dbReference>
<dbReference type="KEGG" id="ebi:EbC_35610"/>
<dbReference type="AlphaFoldDB" id="D8MW85"/>
<evidence type="ECO:0000313" key="5">
    <source>
        <dbReference type="EMBL" id="CAX61092.1"/>
    </source>
</evidence>
<evidence type="ECO:0000256" key="4">
    <source>
        <dbReference type="HAMAP-Rule" id="MF_01104"/>
    </source>
</evidence>
<protein>
    <recommendedName>
        <fullName evidence="4">Protein Syd</fullName>
    </recommendedName>
</protein>
<proteinExistence type="inferred from homology"/>
<sequence>MIEETSRALTEFTQKYCDEWDRVCGHPPASVELLGVPSPCVQQTGADELYWLPQPFTLAQNLEAVERAIEFRIQPSVAAWYSTQFAGDMTATFGGKACTLLQTWSEEDYLRVQENLIGHLVMKRRLKQSPTLFIATTDSELEVISVCNLTGEVILEQLGTEKRSLLAPDLEQFIAELQVELPAGRKG</sequence>
<evidence type="ECO:0000256" key="2">
    <source>
        <dbReference type="ARBA" id="ARBA00022519"/>
    </source>
</evidence>
<dbReference type="RefSeq" id="WP_013203576.1">
    <property type="nucleotide sequence ID" value="NC_014306.1"/>
</dbReference>
<dbReference type="GeneID" id="90513522"/>
<dbReference type="eggNOG" id="ENOG502ZCMR">
    <property type="taxonomic scope" value="Bacteria"/>
</dbReference>
<dbReference type="NCBIfam" id="NF003439">
    <property type="entry name" value="PRK04968.1"/>
    <property type="match status" value="1"/>
</dbReference>
<keyword evidence="3 4" id="KW-0472">Membrane</keyword>
<comment type="subcellular location">
    <subcellularLocation>
        <location evidence="4">Cell inner membrane</location>
        <topology evidence="4">Peripheral membrane protein</topology>
        <orientation evidence="4">Cytoplasmic side</orientation>
    </subcellularLocation>
    <text evidence="4">Loosely associated with the cytoplasmic side of the inner membrane, probably via SecY.</text>
</comment>
<evidence type="ECO:0000256" key="3">
    <source>
        <dbReference type="ARBA" id="ARBA00023136"/>
    </source>
</evidence>
<keyword evidence="6" id="KW-1185">Reference proteome</keyword>
<dbReference type="STRING" id="634500.EbC_35610"/>
<evidence type="ECO:0000256" key="1">
    <source>
        <dbReference type="ARBA" id="ARBA00022475"/>
    </source>
</evidence>
<accession>D8MW85</accession>
<comment type="similarity">
    <text evidence="4">Belongs to the Syd family.</text>
</comment>
<evidence type="ECO:0000313" key="6">
    <source>
        <dbReference type="Proteomes" id="UP000008793"/>
    </source>
</evidence>
<dbReference type="CDD" id="cd16323">
    <property type="entry name" value="Syd"/>
    <property type="match status" value="1"/>
</dbReference>
<dbReference type="InterPro" id="IPR009948">
    <property type="entry name" value="Syd"/>
</dbReference>
<name>D8MW85_ERWBE</name>
<dbReference type="EMBL" id="FP236843">
    <property type="protein sequence ID" value="CAX61092.1"/>
    <property type="molecule type" value="Genomic_DNA"/>
</dbReference>
<comment type="function">
    <text evidence="4">Interacts with the SecY protein in vivo. May bind preferentially to an uncomplexed state of SecY, thus functioning either as a chelating agent for excess SecY in the cell or as a regulatory factor that negatively controls the translocase function.</text>
</comment>
<dbReference type="HOGENOM" id="CLU_121866_0_0_6"/>
<dbReference type="HAMAP" id="MF_01104">
    <property type="entry name" value="Syd"/>
    <property type="match status" value="1"/>
</dbReference>
<dbReference type="Gene3D" id="3.40.1580.20">
    <property type="entry name" value="Syd protein"/>
    <property type="match status" value="1"/>
</dbReference>
<keyword evidence="2 4" id="KW-0997">Cell inner membrane</keyword>
<gene>
    <name evidence="4 5" type="primary">syd</name>
    <name evidence="5" type="ordered locus">EbC_35610</name>
</gene>